<dbReference type="InterPro" id="IPR051906">
    <property type="entry name" value="TolC-like"/>
</dbReference>
<keyword evidence="5" id="KW-0998">Cell outer membrane</keyword>
<dbReference type="SUPFAM" id="SSF56954">
    <property type="entry name" value="Outer membrane efflux proteins (OEP)"/>
    <property type="match status" value="1"/>
</dbReference>
<evidence type="ECO:0000256" key="4">
    <source>
        <dbReference type="ARBA" id="ARBA00023136"/>
    </source>
</evidence>
<feature type="signal peptide" evidence="6">
    <location>
        <begin position="1"/>
        <end position="24"/>
    </location>
</feature>
<name>G9XVX9_DESHA</name>
<dbReference type="PANTHER" id="PTHR30026">
    <property type="entry name" value="OUTER MEMBRANE PROTEIN TOLC"/>
    <property type="match status" value="1"/>
</dbReference>
<feature type="chain" id="PRO_5003528882" description="Outer membrane efflux protein" evidence="6">
    <location>
        <begin position="25"/>
        <end position="368"/>
    </location>
</feature>
<proteinExistence type="predicted"/>
<dbReference type="PATRIC" id="fig|537010.4.peg.4804"/>
<dbReference type="GO" id="GO:0009279">
    <property type="term" value="C:cell outer membrane"/>
    <property type="evidence" value="ECO:0007669"/>
    <property type="project" value="UniProtKB-SubCell"/>
</dbReference>
<evidence type="ECO:0000256" key="5">
    <source>
        <dbReference type="ARBA" id="ARBA00023237"/>
    </source>
</evidence>
<protein>
    <recommendedName>
        <fullName evidence="9">Outer membrane efflux protein</fullName>
    </recommendedName>
</protein>
<dbReference type="EMBL" id="AFZX01000137">
    <property type="protein sequence ID" value="EHL04242.1"/>
    <property type="molecule type" value="Genomic_DNA"/>
</dbReference>
<evidence type="ECO:0000313" key="8">
    <source>
        <dbReference type="Proteomes" id="UP000004416"/>
    </source>
</evidence>
<reference evidence="7 8" key="1">
    <citation type="submission" date="2011-08" db="EMBL/GenBank/DDBJ databases">
        <authorList>
            <person name="Weinstock G."/>
            <person name="Sodergren E."/>
            <person name="Clifton S."/>
            <person name="Fulton L."/>
            <person name="Fulton B."/>
            <person name="Courtney L."/>
            <person name="Fronick C."/>
            <person name="Harrison M."/>
            <person name="Strong C."/>
            <person name="Farmer C."/>
            <person name="Delahaunty K."/>
            <person name="Markovic C."/>
            <person name="Hall O."/>
            <person name="Minx P."/>
            <person name="Tomlinson C."/>
            <person name="Mitreva M."/>
            <person name="Hou S."/>
            <person name="Chen J."/>
            <person name="Wollam A."/>
            <person name="Pepin K.H."/>
            <person name="Johnson M."/>
            <person name="Bhonagiri V."/>
            <person name="Zhang X."/>
            <person name="Suruliraj S."/>
            <person name="Warren W."/>
            <person name="Chinwalla A."/>
            <person name="Mardis E.R."/>
            <person name="Wilson R.K."/>
        </authorList>
    </citation>
    <scope>NUCLEOTIDE SEQUENCE [LARGE SCALE GENOMIC DNA]</scope>
    <source>
        <strain evidence="7 8">DP7</strain>
    </source>
</reference>
<evidence type="ECO:0000313" key="7">
    <source>
        <dbReference type="EMBL" id="EHL04242.1"/>
    </source>
</evidence>
<dbReference type="RefSeq" id="WP_005817059.1">
    <property type="nucleotide sequence ID" value="NZ_JH414491.1"/>
</dbReference>
<keyword evidence="6" id="KW-0732">Signal</keyword>
<keyword evidence="2" id="KW-1134">Transmembrane beta strand</keyword>
<dbReference type="PANTHER" id="PTHR30026:SF20">
    <property type="entry name" value="OUTER MEMBRANE PROTEIN TOLC"/>
    <property type="match status" value="1"/>
</dbReference>
<evidence type="ECO:0000256" key="6">
    <source>
        <dbReference type="SAM" id="SignalP"/>
    </source>
</evidence>
<dbReference type="GO" id="GO:1990281">
    <property type="term" value="C:efflux pump complex"/>
    <property type="evidence" value="ECO:0007669"/>
    <property type="project" value="TreeGrafter"/>
</dbReference>
<evidence type="ECO:0008006" key="9">
    <source>
        <dbReference type="Google" id="ProtNLM"/>
    </source>
</evidence>
<gene>
    <name evidence="7" type="ORF">HMPREF0322_05162</name>
</gene>
<evidence type="ECO:0000256" key="1">
    <source>
        <dbReference type="ARBA" id="ARBA00004442"/>
    </source>
</evidence>
<keyword evidence="3" id="KW-0812">Transmembrane</keyword>
<comment type="subcellular location">
    <subcellularLocation>
        <location evidence="1">Cell outer membrane</location>
    </subcellularLocation>
</comment>
<evidence type="ECO:0000256" key="2">
    <source>
        <dbReference type="ARBA" id="ARBA00022452"/>
    </source>
</evidence>
<keyword evidence="4" id="KW-0472">Membrane</keyword>
<accession>G9XVX9</accession>
<dbReference type="Proteomes" id="UP000004416">
    <property type="component" value="Unassembled WGS sequence"/>
</dbReference>
<sequence length="368" mass="41303">MKKVIASIALVTLVLAGTTQVAFAAAEESLNIEKAAIKAVENSQPLKTVNQQAEVIQKNYVSLKGQMNQTKYLLPYSNSYSLVKSIILAPLQLKSALEQVNNTQVVVTNAIRMGAYSGYIDLLKADYALNTQSELMNSLYEDYKKARLQKEQGMLTDAQLRLAEIAYEQTRYNYLNAQNSRESAGMALNNMMKEDIAKQYDILQDNNIKPPAQIRSLNEYVQQARMNRAEVLNAQSTLEILEEQYRLGIAEIPTDYEFYKQQQEYEIAKAGDDLELARINVQQNVTDLYAGLTSSMKKMEAMSYLADQAQQSFQAAQIRYDNSEITFIELNKAKVAKAQADINLKNAELDAWLMQATMDSACGAGFQP</sequence>
<dbReference type="GO" id="GO:0015288">
    <property type="term" value="F:porin activity"/>
    <property type="evidence" value="ECO:0007669"/>
    <property type="project" value="TreeGrafter"/>
</dbReference>
<dbReference type="AlphaFoldDB" id="G9XVX9"/>
<dbReference type="HOGENOM" id="CLU_054015_0_0_9"/>
<organism evidence="7 8">
    <name type="scientific">Desulfitobacterium hafniense DP7</name>
    <dbReference type="NCBI Taxonomy" id="537010"/>
    <lineage>
        <taxon>Bacteria</taxon>
        <taxon>Bacillati</taxon>
        <taxon>Bacillota</taxon>
        <taxon>Clostridia</taxon>
        <taxon>Eubacteriales</taxon>
        <taxon>Desulfitobacteriaceae</taxon>
        <taxon>Desulfitobacterium</taxon>
    </lineage>
</organism>
<dbReference type="GO" id="GO:0015562">
    <property type="term" value="F:efflux transmembrane transporter activity"/>
    <property type="evidence" value="ECO:0007669"/>
    <property type="project" value="InterPro"/>
</dbReference>
<dbReference type="Gene3D" id="1.20.1600.10">
    <property type="entry name" value="Outer membrane efflux proteins (OEP)"/>
    <property type="match status" value="2"/>
</dbReference>
<comment type="caution">
    <text evidence="7">The sequence shown here is derived from an EMBL/GenBank/DDBJ whole genome shotgun (WGS) entry which is preliminary data.</text>
</comment>
<evidence type="ECO:0000256" key="3">
    <source>
        <dbReference type="ARBA" id="ARBA00022692"/>
    </source>
</evidence>